<keyword evidence="2" id="KW-1185">Reference proteome</keyword>
<protein>
    <submittedName>
        <fullName evidence="1">Uncharacterized protein</fullName>
    </submittedName>
</protein>
<dbReference type="Proteomes" id="UP001141259">
    <property type="component" value="Unassembled WGS sequence"/>
</dbReference>
<dbReference type="EMBL" id="JANYMP010000010">
    <property type="protein sequence ID" value="MCS7479609.1"/>
    <property type="molecule type" value="Genomic_DNA"/>
</dbReference>
<evidence type="ECO:0000313" key="1">
    <source>
        <dbReference type="EMBL" id="MCS7479609.1"/>
    </source>
</evidence>
<sequence length="40" mass="4446">MGVLLVRWWTEPGARVEVWSLGGAEGGYVVRGRLMAWSRG</sequence>
<reference evidence="1" key="1">
    <citation type="submission" date="2022-08" db="EMBL/GenBank/DDBJ databases">
        <authorList>
            <person name="Tistechok S."/>
            <person name="Samborskyy M."/>
            <person name="Roman I."/>
        </authorList>
    </citation>
    <scope>NUCLEOTIDE SEQUENCE</scope>
    <source>
        <strain evidence="1">DSM 103496</strain>
    </source>
</reference>
<proteinExistence type="predicted"/>
<dbReference type="RefSeq" id="WP_259625103.1">
    <property type="nucleotide sequence ID" value="NZ_JANYMP010000010.1"/>
</dbReference>
<name>A0A9X3A1F9_9PSEU</name>
<accession>A0A9X3A1F9</accession>
<comment type="caution">
    <text evidence="1">The sequence shown here is derived from an EMBL/GenBank/DDBJ whole genome shotgun (WGS) entry which is preliminary data.</text>
</comment>
<gene>
    <name evidence="1" type="ORF">NZH93_22335</name>
</gene>
<evidence type="ECO:0000313" key="2">
    <source>
        <dbReference type="Proteomes" id="UP001141259"/>
    </source>
</evidence>
<dbReference type="AlphaFoldDB" id="A0A9X3A1F9"/>
<organism evidence="1 2">
    <name type="scientific">Umezawaea endophytica</name>
    <dbReference type="NCBI Taxonomy" id="1654476"/>
    <lineage>
        <taxon>Bacteria</taxon>
        <taxon>Bacillati</taxon>
        <taxon>Actinomycetota</taxon>
        <taxon>Actinomycetes</taxon>
        <taxon>Pseudonocardiales</taxon>
        <taxon>Pseudonocardiaceae</taxon>
        <taxon>Umezawaea</taxon>
    </lineage>
</organism>